<dbReference type="OrthoDB" id="3404594at2"/>
<dbReference type="PANTHER" id="PTHR30055:SF234">
    <property type="entry name" value="HTH-TYPE TRANSCRIPTIONAL REGULATOR BETI"/>
    <property type="match status" value="1"/>
</dbReference>
<keyword evidence="1" id="KW-0805">Transcription regulation</keyword>
<dbReference type="InterPro" id="IPR001647">
    <property type="entry name" value="HTH_TetR"/>
</dbReference>
<keyword evidence="3" id="KW-0804">Transcription</keyword>
<evidence type="ECO:0000313" key="7">
    <source>
        <dbReference type="Proteomes" id="UP000198953"/>
    </source>
</evidence>
<dbReference type="Proteomes" id="UP000198953">
    <property type="component" value="Unassembled WGS sequence"/>
</dbReference>
<name>A0A1H7I3N3_9ACTN</name>
<evidence type="ECO:0000256" key="4">
    <source>
        <dbReference type="PROSITE-ProRule" id="PRU00335"/>
    </source>
</evidence>
<dbReference type="Gene3D" id="1.10.357.10">
    <property type="entry name" value="Tetracycline Repressor, domain 2"/>
    <property type="match status" value="1"/>
</dbReference>
<dbReference type="SUPFAM" id="SSF46689">
    <property type="entry name" value="Homeodomain-like"/>
    <property type="match status" value="1"/>
</dbReference>
<dbReference type="STRING" id="46177.SAMN05660976_00681"/>
<evidence type="ECO:0000259" key="5">
    <source>
        <dbReference type="PROSITE" id="PS50977"/>
    </source>
</evidence>
<evidence type="ECO:0000256" key="2">
    <source>
        <dbReference type="ARBA" id="ARBA00023125"/>
    </source>
</evidence>
<dbReference type="EMBL" id="FOBF01000002">
    <property type="protein sequence ID" value="SEK57156.1"/>
    <property type="molecule type" value="Genomic_DNA"/>
</dbReference>
<proteinExistence type="predicted"/>
<dbReference type="InterPro" id="IPR009057">
    <property type="entry name" value="Homeodomain-like_sf"/>
</dbReference>
<dbReference type="PROSITE" id="PS50977">
    <property type="entry name" value="HTH_TETR_2"/>
    <property type="match status" value="1"/>
</dbReference>
<evidence type="ECO:0000256" key="3">
    <source>
        <dbReference type="ARBA" id="ARBA00023163"/>
    </source>
</evidence>
<feature type="DNA-binding region" description="H-T-H motif" evidence="4">
    <location>
        <begin position="30"/>
        <end position="49"/>
    </location>
</feature>
<dbReference type="GO" id="GO:0000976">
    <property type="term" value="F:transcription cis-regulatory region binding"/>
    <property type="evidence" value="ECO:0007669"/>
    <property type="project" value="TreeGrafter"/>
</dbReference>
<dbReference type="PANTHER" id="PTHR30055">
    <property type="entry name" value="HTH-TYPE TRANSCRIPTIONAL REGULATOR RUTR"/>
    <property type="match status" value="1"/>
</dbReference>
<organism evidence="6 7">
    <name type="scientific">Nonomuraea pusilla</name>
    <dbReference type="NCBI Taxonomy" id="46177"/>
    <lineage>
        <taxon>Bacteria</taxon>
        <taxon>Bacillati</taxon>
        <taxon>Actinomycetota</taxon>
        <taxon>Actinomycetes</taxon>
        <taxon>Streptosporangiales</taxon>
        <taxon>Streptosporangiaceae</taxon>
        <taxon>Nonomuraea</taxon>
    </lineage>
</organism>
<dbReference type="RefSeq" id="WP_091098185.1">
    <property type="nucleotide sequence ID" value="NZ_FOBF01000002.1"/>
</dbReference>
<sequence>MSLQSDGGQRELILQVATRLFAALGYDGTSARQIAEAAGVDVATIKREIGDKRDIYLAVMDQAYQMMKEVLDAAAAEFQETRSIHLVLDRYLDFCVETPEIISIWIHRWLSDALDVGDLEQRYIMPLSAMFVEAFSDHLRHSEADVEYMIWTIIWCCDGFVKGGVMEIDRRLHRASEPETLERFRRHMHRLVHRHFGLPGEPPAGESMLPLGRR</sequence>
<evidence type="ECO:0000256" key="1">
    <source>
        <dbReference type="ARBA" id="ARBA00023015"/>
    </source>
</evidence>
<gene>
    <name evidence="6" type="ORF">SAMN05660976_00681</name>
</gene>
<dbReference type="InterPro" id="IPR050109">
    <property type="entry name" value="HTH-type_TetR-like_transc_reg"/>
</dbReference>
<keyword evidence="2 4" id="KW-0238">DNA-binding</keyword>
<reference evidence="6 7" key="1">
    <citation type="submission" date="2016-10" db="EMBL/GenBank/DDBJ databases">
        <authorList>
            <person name="de Groot N.N."/>
        </authorList>
    </citation>
    <scope>NUCLEOTIDE SEQUENCE [LARGE SCALE GENOMIC DNA]</scope>
    <source>
        <strain evidence="6 7">DSM 43357</strain>
    </source>
</reference>
<protein>
    <submittedName>
        <fullName evidence="6">Transcriptional regulator, TetR family</fullName>
    </submittedName>
</protein>
<accession>A0A1H7I3N3</accession>
<dbReference type="AlphaFoldDB" id="A0A1H7I3N3"/>
<evidence type="ECO:0000313" key="6">
    <source>
        <dbReference type="EMBL" id="SEK57156.1"/>
    </source>
</evidence>
<feature type="domain" description="HTH tetR-type" evidence="5">
    <location>
        <begin position="7"/>
        <end position="67"/>
    </location>
</feature>
<keyword evidence="7" id="KW-1185">Reference proteome</keyword>
<dbReference type="GO" id="GO:0003700">
    <property type="term" value="F:DNA-binding transcription factor activity"/>
    <property type="evidence" value="ECO:0007669"/>
    <property type="project" value="TreeGrafter"/>
</dbReference>
<dbReference type="Pfam" id="PF00440">
    <property type="entry name" value="TetR_N"/>
    <property type="match status" value="1"/>
</dbReference>